<dbReference type="InterPro" id="IPR011047">
    <property type="entry name" value="Quinoprotein_ADH-like_sf"/>
</dbReference>
<dbReference type="Proteomes" id="UP000279307">
    <property type="component" value="Chromosome 5"/>
</dbReference>
<evidence type="ECO:0000256" key="3">
    <source>
        <dbReference type="ARBA" id="ARBA00022490"/>
    </source>
</evidence>
<reference evidence="15" key="2">
    <citation type="submission" date="2018-07" db="EMBL/GenBank/DDBJ databases">
        <authorList>
            <person name="Mckenzie S.K."/>
            <person name="Kronauer D.J.C."/>
        </authorList>
    </citation>
    <scope>NUCLEOTIDE SEQUENCE</scope>
    <source>
        <strain evidence="15">Clonal line C1</strain>
    </source>
</reference>
<keyword evidence="3" id="KW-0963">Cytoplasm</keyword>
<evidence type="ECO:0000256" key="9">
    <source>
        <dbReference type="ARBA" id="ARBA00029456"/>
    </source>
</evidence>
<dbReference type="GO" id="GO:0031514">
    <property type="term" value="C:motile cilium"/>
    <property type="evidence" value="ECO:0007669"/>
    <property type="project" value="UniProtKB-SubCell"/>
</dbReference>
<dbReference type="InterPro" id="IPR019775">
    <property type="entry name" value="WD40_repeat_CS"/>
</dbReference>
<dbReference type="InterPro" id="IPR036322">
    <property type="entry name" value="WD40_repeat_dom_sf"/>
</dbReference>
<keyword evidence="5" id="KW-0677">Repeat</keyword>
<dbReference type="InterPro" id="IPR001680">
    <property type="entry name" value="WD40_rpt"/>
</dbReference>
<evidence type="ECO:0000256" key="14">
    <source>
        <dbReference type="SAM" id="MobiDB-lite"/>
    </source>
</evidence>
<keyword evidence="4 13" id="KW-0853">WD repeat</keyword>
<dbReference type="SMART" id="SM00320">
    <property type="entry name" value="WD40"/>
    <property type="match status" value="11"/>
</dbReference>
<feature type="region of interest" description="Disordered" evidence="14">
    <location>
        <begin position="705"/>
        <end position="729"/>
    </location>
</feature>
<proteinExistence type="inferred from homology"/>
<comment type="function">
    <text evidence="11">Microtubule inner protein (MIP) part of the dynein-decorated doublet microtubules (DMTs) in cilia axoneme. Important for proper ciliary and flagellar beating. May act in cooperation with CFAP45 and axonemal dynein subunit DNAH11. May play a role in cell growth and/or survival.</text>
</comment>
<organism evidence="15">
    <name type="scientific">Ooceraea biroi</name>
    <name type="common">Clonal raider ant</name>
    <name type="synonym">Cerapachys biroi</name>
    <dbReference type="NCBI Taxonomy" id="2015173"/>
    <lineage>
        <taxon>Eukaryota</taxon>
        <taxon>Metazoa</taxon>
        <taxon>Ecdysozoa</taxon>
        <taxon>Arthropoda</taxon>
        <taxon>Hexapoda</taxon>
        <taxon>Insecta</taxon>
        <taxon>Pterygota</taxon>
        <taxon>Neoptera</taxon>
        <taxon>Endopterygota</taxon>
        <taxon>Hymenoptera</taxon>
        <taxon>Apocrita</taxon>
        <taxon>Aculeata</taxon>
        <taxon>Formicoidea</taxon>
        <taxon>Formicidae</taxon>
        <taxon>Dorylinae</taxon>
        <taxon>Ooceraea</taxon>
    </lineage>
</organism>
<feature type="repeat" description="WD" evidence="13">
    <location>
        <begin position="573"/>
        <end position="614"/>
    </location>
</feature>
<feature type="repeat" description="WD" evidence="13">
    <location>
        <begin position="445"/>
        <end position="480"/>
    </location>
</feature>
<sequence length="798" mass="87461">MEPRDLEAIGIIAFDGVAKNGLRLHPDEKHLLYPMGHKVVIKNIETNEQQFLSGHTNNVSALCVSPCGEYVASGQNNHLGFKATVIIWNCKERTIRGSYEIHKVGIEDMCFTCNSDFLVSLGGRDDGNVVVWDVQNNSPICGSFASNETSGDAYNVARMHFHGDRFVSAGDRTLRIWRIDTEKRKVHALDVGVGKLKRLINCIVVDDKDEIIYCGTSSGDIIKARLNLRDDQQRGEPAPLPVMIGCYSKVTRDSRKMKAGEGDLYAGGVKSLLLLKDGKLVVGAGDGTVELIEIISGKNSRSQKLSKLPNTPQILTHRAQNVCSAVTSMILYLNEFVLVGTAWCEIHQIQLSNFHSSLLVTSHTSCVYSVAFPLNRSDIFATGGKNDIRLWQLKTQKEALRISVPNFVCSNLCFARDDQLLLSAWNDGTIKAFAVCDGQLYFAIHNAHTKAVSTVAVTSDGATLISGGCDGQVRIWEIKTDVQRLISVLKEHRGPITSLHISRNDEDLISSSTDGTCVVWDIIRRVRKHILMGNTMFMMAQFTPDGIQILTCGTDRKIAYWETLDCSLVREIEGSNVGTVNCVDIGPDGRHFITGSNDCTVKIWEYESADITHIGMSHAAIVTGCKFSPDGKRLVTISADGAIVIWRYSPSEVLAEARTEERAPDSRLRRTSSLCNEECNELSSQIAEVAEGTKADQTARSLVESASSCRSSNQRQLSVASDRSKESKKEVNTGRASVCKCTLKSASSKSSVGAPNQCRCGDTKSDRSSSGRSMDKRSVDKLKETSSSHSKRSITSST</sequence>
<comment type="caution">
    <text evidence="15">The sequence shown here is derived from an EMBL/GenBank/DDBJ whole genome shotgun (WGS) entry which is preliminary data.</text>
</comment>
<comment type="subunit">
    <text evidence="12">Microtubule inner protein component of sperm flagellar doublet microtubules. Interacts with BRCA2. Interacts with the CCT chaperonin complex. Interacts with HSP70. Interacts with AK8. Interacts with CFAP45. Interacts with DNAI1. Interacts with IQDC.</text>
</comment>
<accession>A0A3L8DRI6</accession>
<keyword evidence="6" id="KW-0282">Flagellum</keyword>
<dbReference type="CDD" id="cd00200">
    <property type="entry name" value="WD40"/>
    <property type="match status" value="1"/>
</dbReference>
<dbReference type="Pfam" id="PF00400">
    <property type="entry name" value="WD40"/>
    <property type="match status" value="7"/>
</dbReference>
<dbReference type="SUPFAM" id="SSF50978">
    <property type="entry name" value="WD40 repeat-like"/>
    <property type="match status" value="1"/>
</dbReference>
<dbReference type="PROSITE" id="PS50294">
    <property type="entry name" value="WD_REPEATS_REGION"/>
    <property type="match status" value="4"/>
</dbReference>
<dbReference type="EMBL" id="QOIP01000005">
    <property type="protein sequence ID" value="RLU23055.1"/>
    <property type="molecule type" value="Genomic_DNA"/>
</dbReference>
<evidence type="ECO:0000256" key="4">
    <source>
        <dbReference type="ARBA" id="ARBA00022574"/>
    </source>
</evidence>
<dbReference type="AlphaFoldDB" id="A0A3L8DRI6"/>
<feature type="compositionally biased region" description="Polar residues" evidence="14">
    <location>
        <begin position="744"/>
        <end position="754"/>
    </location>
</feature>
<keyword evidence="7" id="KW-0969">Cilium</keyword>
<evidence type="ECO:0000256" key="6">
    <source>
        <dbReference type="ARBA" id="ARBA00022846"/>
    </source>
</evidence>
<dbReference type="SUPFAM" id="SSF50998">
    <property type="entry name" value="Quinoprotein alcohol dehydrogenase-like"/>
    <property type="match status" value="1"/>
</dbReference>
<dbReference type="Gene3D" id="2.130.10.10">
    <property type="entry name" value="YVTN repeat-like/Quinoprotein amine dehydrogenase"/>
    <property type="match status" value="3"/>
</dbReference>
<feature type="region of interest" description="Disordered" evidence="14">
    <location>
        <begin position="744"/>
        <end position="798"/>
    </location>
</feature>
<feature type="compositionally biased region" description="Basic and acidic residues" evidence="14">
    <location>
        <begin position="761"/>
        <end position="786"/>
    </location>
</feature>
<evidence type="ECO:0000256" key="13">
    <source>
        <dbReference type="PROSITE-ProRule" id="PRU00221"/>
    </source>
</evidence>
<dbReference type="InterPro" id="IPR020472">
    <property type="entry name" value="WD40_PAC1"/>
</dbReference>
<evidence type="ECO:0000256" key="11">
    <source>
        <dbReference type="ARBA" id="ARBA00046056"/>
    </source>
</evidence>
<dbReference type="PANTHER" id="PTHR13720:SF14">
    <property type="entry name" value="CILIA- AND FLAGELLA-ASSOCIATED PROTEIN 52"/>
    <property type="match status" value="1"/>
</dbReference>
<evidence type="ECO:0000256" key="1">
    <source>
        <dbReference type="ARBA" id="ARBA00004230"/>
    </source>
</evidence>
<comment type="subcellular location">
    <subcellularLocation>
        <location evidence="1">Cell projection</location>
        <location evidence="1">Cilium</location>
        <location evidence="1">Flagellum</location>
    </subcellularLocation>
    <subcellularLocation>
        <location evidence="2">Cytoplasm</location>
    </subcellularLocation>
</comment>
<feature type="compositionally biased region" description="Polar residues" evidence="14">
    <location>
        <begin position="705"/>
        <end position="721"/>
    </location>
</feature>
<dbReference type="InterPro" id="IPR015943">
    <property type="entry name" value="WD40/YVTN_repeat-like_dom_sf"/>
</dbReference>
<feature type="repeat" description="WD" evidence="13">
    <location>
        <begin position="615"/>
        <end position="656"/>
    </location>
</feature>
<feature type="repeat" description="WD" evidence="13">
    <location>
        <begin position="489"/>
        <end position="522"/>
    </location>
</feature>
<reference evidence="15" key="1">
    <citation type="journal article" date="2018" name="Genome Res.">
        <title>The genomic architecture and molecular evolution of ant odorant receptors.</title>
        <authorList>
            <person name="McKenzie S.K."/>
            <person name="Kronauer D.J.C."/>
        </authorList>
    </citation>
    <scope>NUCLEOTIDE SEQUENCE [LARGE SCALE GENOMIC DNA]</scope>
    <source>
        <strain evidence="15">Clonal line C1</strain>
    </source>
</reference>
<evidence type="ECO:0000256" key="10">
    <source>
        <dbReference type="ARBA" id="ARBA00029552"/>
    </source>
</evidence>
<dbReference type="PROSITE" id="PS50082">
    <property type="entry name" value="WD_REPEATS_2"/>
    <property type="match status" value="5"/>
</dbReference>
<dbReference type="PROSITE" id="PS00678">
    <property type="entry name" value="WD_REPEATS_1"/>
    <property type="match status" value="2"/>
</dbReference>
<keyword evidence="8" id="KW-0966">Cell projection</keyword>
<comment type="similarity">
    <text evidence="9">Belongs to the CFAP52 family.</text>
</comment>
<dbReference type="PANTHER" id="PTHR13720">
    <property type="entry name" value="WD-40 REPEAT PROTEIN"/>
    <property type="match status" value="1"/>
</dbReference>
<gene>
    <name evidence="15" type="ORF">DMN91_005333</name>
</gene>
<evidence type="ECO:0000256" key="12">
    <source>
        <dbReference type="ARBA" id="ARBA00047117"/>
    </source>
</evidence>
<evidence type="ECO:0000256" key="8">
    <source>
        <dbReference type="ARBA" id="ARBA00023273"/>
    </source>
</evidence>
<evidence type="ECO:0000256" key="2">
    <source>
        <dbReference type="ARBA" id="ARBA00004496"/>
    </source>
</evidence>
<feature type="compositionally biased region" description="Low complexity" evidence="14">
    <location>
        <begin position="787"/>
        <end position="798"/>
    </location>
</feature>
<evidence type="ECO:0000256" key="7">
    <source>
        <dbReference type="ARBA" id="ARBA00023069"/>
    </source>
</evidence>
<protein>
    <recommendedName>
        <fullName evidence="10">Cilia- and flagella-associated protein 52</fullName>
    </recommendedName>
</protein>
<dbReference type="GO" id="GO:0005930">
    <property type="term" value="C:axoneme"/>
    <property type="evidence" value="ECO:0007669"/>
    <property type="project" value="UniProtKB-ARBA"/>
</dbReference>
<dbReference type="InterPro" id="IPR050630">
    <property type="entry name" value="WD_repeat_EMAP"/>
</dbReference>
<feature type="repeat" description="WD" evidence="13">
    <location>
        <begin position="360"/>
        <end position="401"/>
    </location>
</feature>
<evidence type="ECO:0000313" key="15">
    <source>
        <dbReference type="EMBL" id="RLU23055.1"/>
    </source>
</evidence>
<evidence type="ECO:0000256" key="5">
    <source>
        <dbReference type="ARBA" id="ARBA00022737"/>
    </source>
</evidence>
<dbReference type="PRINTS" id="PR00320">
    <property type="entry name" value="GPROTEINBRPT"/>
</dbReference>
<dbReference type="OrthoDB" id="6252103at2759"/>
<name>A0A3L8DRI6_OOCBI</name>